<evidence type="ECO:0000313" key="1">
    <source>
        <dbReference type="EMBL" id="MEI5995483.1"/>
    </source>
</evidence>
<proteinExistence type="predicted"/>
<dbReference type="AlphaFoldDB" id="A0A242CKG9"/>
<evidence type="ECO:0000313" key="3">
    <source>
        <dbReference type="Proteomes" id="UP000195139"/>
    </source>
</evidence>
<dbReference type="Proteomes" id="UP000195139">
    <property type="component" value="Unassembled WGS sequence"/>
</dbReference>
<gene>
    <name evidence="2" type="ORF">A5880_000966</name>
    <name evidence="1" type="ORF">A5880_003074</name>
</gene>
<accession>A0A242CKG9</accession>
<organism evidence="2">
    <name type="scientific">Candidatus Enterococcus mansonii</name>
    <dbReference type="NCBI Taxonomy" id="1834181"/>
    <lineage>
        <taxon>Bacteria</taxon>
        <taxon>Bacillati</taxon>
        <taxon>Bacillota</taxon>
        <taxon>Bacilli</taxon>
        <taxon>Lactobacillales</taxon>
        <taxon>Enterococcaceae</taxon>
        <taxon>Enterococcus</taxon>
    </lineage>
</organism>
<dbReference type="EMBL" id="NGLE02000001">
    <property type="protein sequence ID" value="MEI5995483.1"/>
    <property type="molecule type" value="Genomic_DNA"/>
</dbReference>
<protein>
    <submittedName>
        <fullName evidence="2">Uncharacterized protein</fullName>
    </submittedName>
</protein>
<reference evidence="1 3" key="2">
    <citation type="submission" date="2018-07" db="EMBL/GenBank/DDBJ databases">
        <title>The Genome Sequence of Enterococcus sp. DIV0659b.</title>
        <authorList>
            <consortium name="The Broad Institute Genomics Platform"/>
            <consortium name="The Broad Institute Genomic Center for Infectious Diseases"/>
            <person name="Earl A."/>
            <person name="Manson A."/>
            <person name="Schwartman J."/>
            <person name="Gilmore M."/>
            <person name="Abouelleil A."/>
            <person name="Cao P."/>
            <person name="Chapman S."/>
            <person name="Cusick C."/>
            <person name="Shea T."/>
            <person name="Young S."/>
            <person name="Neafsey D."/>
            <person name="Nusbaum C."/>
            <person name="Birren B."/>
        </authorList>
    </citation>
    <scope>NUCLEOTIDE SEQUENCE [LARGE SCALE GENOMIC DNA]</scope>
    <source>
        <strain evidence="1 3">4G2_DIV0659</strain>
    </source>
</reference>
<dbReference type="RefSeq" id="WP_256924789.1">
    <property type="nucleotide sequence ID" value="NZ_NGLE02000001.1"/>
</dbReference>
<comment type="caution">
    <text evidence="2">The sequence shown here is derived from an EMBL/GenBank/DDBJ whole genome shotgun (WGS) entry which is preliminary data.</text>
</comment>
<reference evidence="2" key="1">
    <citation type="submission" date="2017-05" db="EMBL/GenBank/DDBJ databases">
        <title>The Genome Sequence of Enterococcus sp. 4G2_DIV0659.</title>
        <authorList>
            <consortium name="The Broad Institute Genomics Platform"/>
            <consortium name="The Broad Institute Genomic Center for Infectious Diseases"/>
            <person name="Earl A."/>
            <person name="Manson A."/>
            <person name="Schwartman J."/>
            <person name="Gilmore M."/>
            <person name="Abouelleil A."/>
            <person name="Cao P."/>
            <person name="Chapman S."/>
            <person name="Cusick C."/>
            <person name="Shea T."/>
            <person name="Young S."/>
            <person name="Neafsey D."/>
            <person name="Nusbaum C."/>
            <person name="Birren B."/>
        </authorList>
    </citation>
    <scope>NUCLEOTIDE SEQUENCE [LARGE SCALE GENOMIC DNA]</scope>
    <source>
        <strain evidence="2">4G2_DIV0659</strain>
    </source>
</reference>
<dbReference type="EMBL" id="NGLE01000001">
    <property type="protein sequence ID" value="OTO10282.1"/>
    <property type="molecule type" value="Genomic_DNA"/>
</dbReference>
<evidence type="ECO:0000313" key="2">
    <source>
        <dbReference type="EMBL" id="OTO10282.1"/>
    </source>
</evidence>
<name>A0A242CKG9_9ENTE</name>
<sequence>MVASSCCVTLNKEKQSKLPELVDIAGELTVLPDKIEIDGDRLQMEGHFLYAENKTRKVMAFY</sequence>
<keyword evidence="3" id="KW-1185">Reference proteome</keyword>